<dbReference type="GO" id="GO:0004775">
    <property type="term" value="F:succinate-CoA ligase (ADP-forming) activity"/>
    <property type="evidence" value="ECO:0007669"/>
    <property type="project" value="TreeGrafter"/>
</dbReference>
<reference evidence="7 8" key="1">
    <citation type="submission" date="2018-05" db="EMBL/GenBank/DDBJ databases">
        <title>Freshwater and sediment microbial communities from various areas in North America, analyzing microbe dynamics in response to fracking.</title>
        <authorList>
            <person name="Lamendella R."/>
        </authorList>
    </citation>
    <scope>NUCLEOTIDE SEQUENCE [LARGE SCALE GENOMIC DNA]</scope>
    <source>
        <strain evidence="7 8">15_TX</strain>
    </source>
</reference>
<dbReference type="InterPro" id="IPR033847">
    <property type="entry name" value="Citrt_syn/SCS-alpha_CS"/>
</dbReference>
<dbReference type="PRINTS" id="PR01798">
    <property type="entry name" value="SCOASYNTHASE"/>
</dbReference>
<feature type="domain" description="CoA-binding" evidence="6">
    <location>
        <begin position="4"/>
        <end position="100"/>
    </location>
</feature>
<evidence type="ECO:0000256" key="2">
    <source>
        <dbReference type="ARBA" id="ARBA00022598"/>
    </source>
</evidence>
<gene>
    <name evidence="7" type="ORF">DFO73_114112</name>
</gene>
<evidence type="ECO:0000313" key="8">
    <source>
        <dbReference type="Proteomes" id="UP000247150"/>
    </source>
</evidence>
<dbReference type="GO" id="GO:0006099">
    <property type="term" value="P:tricarboxylic acid cycle"/>
    <property type="evidence" value="ECO:0007669"/>
    <property type="project" value="UniProtKB-KW"/>
</dbReference>
<dbReference type="Pfam" id="PF02629">
    <property type="entry name" value="CoA_binding"/>
    <property type="match status" value="1"/>
</dbReference>
<evidence type="ECO:0000256" key="4">
    <source>
        <dbReference type="ARBA" id="ARBA00060724"/>
    </source>
</evidence>
<dbReference type="InterPro" id="IPR005810">
    <property type="entry name" value="CoA_lig_alpha"/>
</dbReference>
<keyword evidence="2" id="KW-0436">Ligase</keyword>
<keyword evidence="3" id="KW-0547">Nucleotide-binding</keyword>
<comment type="similarity">
    <text evidence="4">Belongs to the succinate/malate CoA ligase alpha subunit family.</text>
</comment>
<organism evidence="7 8">
    <name type="scientific">Cytobacillus oceanisediminis</name>
    <dbReference type="NCBI Taxonomy" id="665099"/>
    <lineage>
        <taxon>Bacteria</taxon>
        <taxon>Bacillati</taxon>
        <taxon>Bacillota</taxon>
        <taxon>Bacilli</taxon>
        <taxon>Bacillales</taxon>
        <taxon>Bacillaceae</taxon>
        <taxon>Cytobacillus</taxon>
    </lineage>
</organism>
<dbReference type="InterPro" id="IPR003781">
    <property type="entry name" value="CoA-bd"/>
</dbReference>
<proteinExistence type="inferred from homology"/>
<dbReference type="PANTHER" id="PTHR11117">
    <property type="entry name" value="SUCCINYL-COA LIGASE SUBUNIT ALPHA"/>
    <property type="match status" value="1"/>
</dbReference>
<dbReference type="Gene3D" id="3.40.50.261">
    <property type="entry name" value="Succinyl-CoA synthetase domains"/>
    <property type="match status" value="1"/>
</dbReference>
<dbReference type="Pfam" id="PF00549">
    <property type="entry name" value="Ligase_CoA"/>
    <property type="match status" value="1"/>
</dbReference>
<dbReference type="PROSITE" id="PS01216">
    <property type="entry name" value="SUCCINYL_COA_LIG_1"/>
    <property type="match status" value="1"/>
</dbReference>
<evidence type="ECO:0000256" key="3">
    <source>
        <dbReference type="ARBA" id="ARBA00022741"/>
    </source>
</evidence>
<dbReference type="GO" id="GO:0004776">
    <property type="term" value="F:succinate-CoA ligase (GDP-forming) activity"/>
    <property type="evidence" value="ECO:0007669"/>
    <property type="project" value="TreeGrafter"/>
</dbReference>
<dbReference type="RefSeq" id="WP_110066877.1">
    <property type="nucleotide sequence ID" value="NZ_QGTW01000014.1"/>
</dbReference>
<dbReference type="Proteomes" id="UP000247150">
    <property type="component" value="Unassembled WGS sequence"/>
</dbReference>
<accession>A0A2V2ZLK8</accession>
<dbReference type="InterPro" id="IPR016102">
    <property type="entry name" value="Succinyl-CoA_synth-like"/>
</dbReference>
<feature type="active site" description="Tele-phosphohistidine intermediate" evidence="5">
    <location>
        <position position="256"/>
    </location>
</feature>
<dbReference type="AlphaFoldDB" id="A0A2V2ZLK8"/>
<dbReference type="GO" id="GO:0009361">
    <property type="term" value="C:succinate-CoA ligase complex (ADP-forming)"/>
    <property type="evidence" value="ECO:0007669"/>
    <property type="project" value="TreeGrafter"/>
</dbReference>
<evidence type="ECO:0000313" key="7">
    <source>
        <dbReference type="EMBL" id="PWW20819.1"/>
    </source>
</evidence>
<dbReference type="InterPro" id="IPR005811">
    <property type="entry name" value="SUCC_ACL_C"/>
</dbReference>
<sequence length="305" mass="32161">MSILINQNTRLAVQGITGREASMIVSHTLAYGTKIFAGITPGKGGQYVQGVPVYDTVAEAVKQHDINATLIVVPPAFALDAVLEAIANGVKLIVVTTENIPQHDAVKLLYAARKENVTIIGPNTVGMINPKDRIKMGSIGGDRPERCFVPGNVGVISRSGGMTAETSWMVKRAGFGVTTCIGIGGDSLIGTNIKDLLVLFEKDEETEAVVTFSEPGTSFEEEAAQLLKEGGFTKPLVSFVAGKFTESMPEGTVFGHAGAMISGNTGRPSLKMKALKESGAHVVEKYDDIIGVLQTVLSSKVGEAK</sequence>
<evidence type="ECO:0000256" key="5">
    <source>
        <dbReference type="PIRSR" id="PIRSR001553-1"/>
    </source>
</evidence>
<dbReference type="Gene3D" id="3.40.50.720">
    <property type="entry name" value="NAD(P)-binding Rossmann-like Domain"/>
    <property type="match status" value="1"/>
</dbReference>
<dbReference type="PIRSF" id="PIRSF001553">
    <property type="entry name" value="SucCS_alpha"/>
    <property type="match status" value="1"/>
</dbReference>
<dbReference type="FunFam" id="3.40.50.720:FF:000277">
    <property type="entry name" value="Succinate--CoA ligase [ADP-forming] subunit alpha"/>
    <property type="match status" value="1"/>
</dbReference>
<dbReference type="SUPFAM" id="SSF51735">
    <property type="entry name" value="NAD(P)-binding Rossmann-fold domains"/>
    <property type="match status" value="1"/>
</dbReference>
<dbReference type="PANTHER" id="PTHR11117:SF2">
    <property type="entry name" value="SUCCINATE--COA LIGASE [ADP_GDP-FORMING] SUBUNIT ALPHA, MITOCHONDRIAL"/>
    <property type="match status" value="1"/>
</dbReference>
<protein>
    <submittedName>
        <fullName evidence="7">Succinyl-CoA synthetase alpha subunit</fullName>
    </submittedName>
</protein>
<dbReference type="SUPFAM" id="SSF52210">
    <property type="entry name" value="Succinyl-CoA synthetase domains"/>
    <property type="match status" value="1"/>
</dbReference>
<dbReference type="GO" id="GO:0000166">
    <property type="term" value="F:nucleotide binding"/>
    <property type="evidence" value="ECO:0007669"/>
    <property type="project" value="UniProtKB-KW"/>
</dbReference>
<dbReference type="OrthoDB" id="9807196at2"/>
<dbReference type="SMART" id="SM00881">
    <property type="entry name" value="CoA_binding"/>
    <property type="match status" value="1"/>
</dbReference>
<dbReference type="EMBL" id="QGTW01000014">
    <property type="protein sequence ID" value="PWW20819.1"/>
    <property type="molecule type" value="Genomic_DNA"/>
</dbReference>
<keyword evidence="1" id="KW-0816">Tricarboxylic acid cycle</keyword>
<comment type="caution">
    <text evidence="7">The sequence shown here is derived from an EMBL/GenBank/DDBJ whole genome shotgun (WGS) entry which is preliminary data.</text>
</comment>
<name>A0A2V2ZLK8_9BACI</name>
<evidence type="ECO:0000256" key="1">
    <source>
        <dbReference type="ARBA" id="ARBA00022532"/>
    </source>
</evidence>
<dbReference type="InterPro" id="IPR036291">
    <property type="entry name" value="NAD(P)-bd_dom_sf"/>
</dbReference>
<evidence type="ECO:0000259" key="6">
    <source>
        <dbReference type="SMART" id="SM00881"/>
    </source>
</evidence>